<reference evidence="1" key="1">
    <citation type="submission" date="2017-12" db="EMBL/GenBank/DDBJ databases">
        <title>High-resolution comparative analysis of great ape genomes.</title>
        <authorList>
            <person name="Pollen A."/>
            <person name="Hastie A."/>
            <person name="Hormozdiari F."/>
            <person name="Dougherty M."/>
            <person name="Liu R."/>
            <person name="Chaisson M."/>
            <person name="Hoppe E."/>
            <person name="Hill C."/>
            <person name="Pang A."/>
            <person name="Hillier L."/>
            <person name="Baker C."/>
            <person name="Armstrong J."/>
            <person name="Shendure J."/>
            <person name="Paten B."/>
            <person name="Wilson R."/>
            <person name="Chao H."/>
            <person name="Schneider V."/>
            <person name="Ventura M."/>
            <person name="Kronenberg Z."/>
            <person name="Murali S."/>
            <person name="Gordon D."/>
            <person name="Cantsilieris S."/>
            <person name="Munson K."/>
            <person name="Nelson B."/>
            <person name="Raja A."/>
            <person name="Underwood J."/>
            <person name="Diekhans M."/>
            <person name="Fiddes I."/>
            <person name="Haussler D."/>
            <person name="Eichler E."/>
        </authorList>
    </citation>
    <scope>NUCLEOTIDE SEQUENCE [LARGE SCALE GENOMIC DNA]</scope>
    <source>
        <strain evidence="1">Susie</strain>
    </source>
</reference>
<name>A0A2J8WNE5_PONAB</name>
<proteinExistence type="predicted"/>
<accession>A0A2J8WNE5</accession>
<sequence>MSTSDFRSKLLSSQSDCESCEKLGCTSEVGCGMPLSSGDYRCVNTQHVPVGDFLDREDFQ</sequence>
<evidence type="ECO:0000313" key="1">
    <source>
        <dbReference type="EMBL" id="PNJ71288.1"/>
    </source>
</evidence>
<gene>
    <name evidence="1" type="ORF">CR201_G0009501</name>
</gene>
<dbReference type="AlphaFoldDB" id="A0A2J8WNE5"/>
<protein>
    <submittedName>
        <fullName evidence="1">Uncharacterized protein</fullName>
    </submittedName>
</protein>
<dbReference type="EMBL" id="NDHI03003384">
    <property type="protein sequence ID" value="PNJ71288.1"/>
    <property type="molecule type" value="Genomic_DNA"/>
</dbReference>
<feature type="non-terminal residue" evidence="1">
    <location>
        <position position="60"/>
    </location>
</feature>
<comment type="caution">
    <text evidence="1">The sequence shown here is derived from an EMBL/GenBank/DDBJ whole genome shotgun (WGS) entry which is preliminary data.</text>
</comment>
<organism evidence="1">
    <name type="scientific">Pongo abelii</name>
    <name type="common">Sumatran orangutan</name>
    <name type="synonym">Pongo pygmaeus abelii</name>
    <dbReference type="NCBI Taxonomy" id="9601"/>
    <lineage>
        <taxon>Eukaryota</taxon>
        <taxon>Metazoa</taxon>
        <taxon>Chordata</taxon>
        <taxon>Craniata</taxon>
        <taxon>Vertebrata</taxon>
        <taxon>Euteleostomi</taxon>
        <taxon>Mammalia</taxon>
        <taxon>Eutheria</taxon>
        <taxon>Euarchontoglires</taxon>
        <taxon>Primates</taxon>
        <taxon>Haplorrhini</taxon>
        <taxon>Catarrhini</taxon>
        <taxon>Hominidae</taxon>
        <taxon>Pongo</taxon>
    </lineage>
</organism>